<organism evidence="3 4">
    <name type="scientific">Arabidopsis arenosa</name>
    <name type="common">Sand rock-cress</name>
    <name type="synonym">Cardaminopsis arenosa</name>
    <dbReference type="NCBI Taxonomy" id="38785"/>
    <lineage>
        <taxon>Eukaryota</taxon>
        <taxon>Viridiplantae</taxon>
        <taxon>Streptophyta</taxon>
        <taxon>Embryophyta</taxon>
        <taxon>Tracheophyta</taxon>
        <taxon>Spermatophyta</taxon>
        <taxon>Magnoliopsida</taxon>
        <taxon>eudicotyledons</taxon>
        <taxon>Gunneridae</taxon>
        <taxon>Pentapetalae</taxon>
        <taxon>rosids</taxon>
        <taxon>malvids</taxon>
        <taxon>Brassicales</taxon>
        <taxon>Brassicaceae</taxon>
        <taxon>Camelineae</taxon>
        <taxon>Arabidopsis</taxon>
    </lineage>
</organism>
<keyword evidence="2" id="KW-0472">Membrane</keyword>
<sequence length="194" mass="21387">MKEIQIPRKNFARSSDLGAKRLKDPEMKNRKVTTEKRQSATFSDVSFESTKDSMDFTPISQISGPISDSEAESIIMQGSSPDLLSTPKISLPADDSPVSTITSVEARIDSFSTDRIQSIVDLPASVQSLRAEINELKKLICSVENSEEINWVDGVVTVKFRIVLLSFILWAILAAIVVFFSSGEEVAYRGLLPT</sequence>
<feature type="transmembrane region" description="Helical" evidence="2">
    <location>
        <begin position="162"/>
        <end position="182"/>
    </location>
</feature>
<evidence type="ECO:0000313" key="4">
    <source>
        <dbReference type="Proteomes" id="UP000682877"/>
    </source>
</evidence>
<feature type="compositionally biased region" description="Basic and acidic residues" evidence="1">
    <location>
        <begin position="18"/>
        <end position="38"/>
    </location>
</feature>
<dbReference type="AlphaFoldDB" id="A0A8S1ZW08"/>
<protein>
    <submittedName>
        <fullName evidence="3">Uncharacterized protein</fullName>
    </submittedName>
</protein>
<accession>A0A8S1ZW08</accession>
<dbReference type="Proteomes" id="UP000682877">
    <property type="component" value="Chromosome 3"/>
</dbReference>
<gene>
    <name evidence="3" type="ORF">AARE701A_LOCUS6528</name>
</gene>
<evidence type="ECO:0000313" key="3">
    <source>
        <dbReference type="EMBL" id="CAE5966372.1"/>
    </source>
</evidence>
<evidence type="ECO:0000256" key="2">
    <source>
        <dbReference type="SAM" id="Phobius"/>
    </source>
</evidence>
<feature type="region of interest" description="Disordered" evidence="1">
    <location>
        <begin position="1"/>
        <end position="47"/>
    </location>
</feature>
<proteinExistence type="predicted"/>
<keyword evidence="4" id="KW-1185">Reference proteome</keyword>
<dbReference type="EMBL" id="LR999453">
    <property type="protein sequence ID" value="CAE5966372.1"/>
    <property type="molecule type" value="Genomic_DNA"/>
</dbReference>
<reference evidence="3" key="1">
    <citation type="submission" date="2021-01" db="EMBL/GenBank/DDBJ databases">
        <authorList>
            <person name="Bezrukov I."/>
        </authorList>
    </citation>
    <scope>NUCLEOTIDE SEQUENCE</scope>
</reference>
<keyword evidence="2" id="KW-0812">Transmembrane</keyword>
<evidence type="ECO:0000256" key="1">
    <source>
        <dbReference type="SAM" id="MobiDB-lite"/>
    </source>
</evidence>
<keyword evidence="2" id="KW-1133">Transmembrane helix</keyword>
<name>A0A8S1ZW08_ARAAE</name>